<dbReference type="Proteomes" id="UP000028006">
    <property type="component" value="Unassembled WGS sequence"/>
</dbReference>
<feature type="region of interest" description="Disordered" evidence="1">
    <location>
        <begin position="60"/>
        <end position="80"/>
    </location>
</feature>
<dbReference type="eggNOG" id="COG3335">
    <property type="taxonomic scope" value="Bacteria"/>
</dbReference>
<protein>
    <submittedName>
        <fullName evidence="2">Uncharacterized protein</fullName>
    </submittedName>
</protein>
<feature type="compositionally biased region" description="Basic and acidic residues" evidence="1">
    <location>
        <begin position="69"/>
        <end position="80"/>
    </location>
</feature>
<accession>A0A081NAI8</accession>
<reference evidence="2 3" key="1">
    <citation type="submission" date="2014-06" db="EMBL/GenBank/DDBJ databases">
        <title>Whole Genome Sequences of Three Symbiotic Endozoicomonas Bacteria.</title>
        <authorList>
            <person name="Neave M.J."/>
            <person name="Apprill A."/>
            <person name="Voolstra C.R."/>
        </authorList>
    </citation>
    <scope>NUCLEOTIDE SEQUENCE [LARGE SCALE GENOMIC DNA]</scope>
    <source>
        <strain evidence="2 3">LMG 24815</strain>
    </source>
</reference>
<gene>
    <name evidence="2" type="ORF">GZ77_02110</name>
</gene>
<organism evidence="2 3">
    <name type="scientific">Endozoicomonas montiporae</name>
    <dbReference type="NCBI Taxonomy" id="1027273"/>
    <lineage>
        <taxon>Bacteria</taxon>
        <taxon>Pseudomonadati</taxon>
        <taxon>Pseudomonadota</taxon>
        <taxon>Gammaproteobacteria</taxon>
        <taxon>Oceanospirillales</taxon>
        <taxon>Endozoicomonadaceae</taxon>
        <taxon>Endozoicomonas</taxon>
    </lineage>
</organism>
<proteinExistence type="predicted"/>
<dbReference type="AlphaFoldDB" id="A0A081NAI8"/>
<dbReference type="RefSeq" id="WP_034872734.1">
    <property type="nucleotide sequence ID" value="NZ_JOKG01000001.1"/>
</dbReference>
<evidence type="ECO:0000256" key="1">
    <source>
        <dbReference type="SAM" id="MobiDB-lite"/>
    </source>
</evidence>
<sequence>MATYPSLVKKRMRTFYRSLNERDRRHYAAIEALKLGHGGIGYISQVLGCDQKTISREITELESDIEPSDPLRKKEEAVNA</sequence>
<comment type="caution">
    <text evidence="2">The sequence shown here is derived from an EMBL/GenBank/DDBJ whole genome shotgun (WGS) entry which is preliminary data.</text>
</comment>
<keyword evidence="3" id="KW-1185">Reference proteome</keyword>
<evidence type="ECO:0000313" key="2">
    <source>
        <dbReference type="EMBL" id="KEQ15461.1"/>
    </source>
</evidence>
<evidence type="ECO:0000313" key="3">
    <source>
        <dbReference type="Proteomes" id="UP000028006"/>
    </source>
</evidence>
<dbReference type="EMBL" id="JOKG01000001">
    <property type="protein sequence ID" value="KEQ15461.1"/>
    <property type="molecule type" value="Genomic_DNA"/>
</dbReference>
<name>A0A081NAI8_9GAMM</name>